<dbReference type="GO" id="GO:0004050">
    <property type="term" value="F:apyrase activity"/>
    <property type="evidence" value="ECO:0007669"/>
    <property type="project" value="UniProtKB-EC"/>
</dbReference>
<evidence type="ECO:0000256" key="8">
    <source>
        <dbReference type="ARBA" id="ARBA00049175"/>
    </source>
</evidence>
<feature type="binding site" evidence="10">
    <location>
        <begin position="229"/>
        <end position="233"/>
    </location>
    <ligand>
        <name>ATP</name>
        <dbReference type="ChEBI" id="CHEBI:30616"/>
    </ligand>
</feature>
<evidence type="ECO:0000256" key="11">
    <source>
        <dbReference type="SAM" id="Phobius"/>
    </source>
</evidence>
<dbReference type="Gene3D" id="3.30.420.40">
    <property type="match status" value="1"/>
</dbReference>
<keyword evidence="11" id="KW-0472">Membrane</keyword>
<dbReference type="GO" id="GO:0009134">
    <property type="term" value="P:nucleoside diphosphate catabolic process"/>
    <property type="evidence" value="ECO:0007669"/>
    <property type="project" value="TreeGrafter"/>
</dbReference>
<dbReference type="CDD" id="cd24042">
    <property type="entry name" value="ASKHA_NBD_AtAPY3-like"/>
    <property type="match status" value="1"/>
</dbReference>
<evidence type="ECO:0000256" key="6">
    <source>
        <dbReference type="ARBA" id="ARBA00031428"/>
    </source>
</evidence>
<dbReference type="Gene3D" id="3.30.420.150">
    <property type="entry name" value="Exopolyphosphatase. Domain 2"/>
    <property type="match status" value="1"/>
</dbReference>
<proteinExistence type="inferred from homology"/>
<keyword evidence="10" id="KW-0067">ATP-binding</keyword>
<evidence type="ECO:0000313" key="12">
    <source>
        <dbReference type="EMBL" id="CAH2037774.1"/>
    </source>
</evidence>
<dbReference type="PANTHER" id="PTHR11782:SF100">
    <property type="entry name" value="APYRASE 3-RELATED"/>
    <property type="match status" value="1"/>
</dbReference>
<comment type="catalytic activity">
    <reaction evidence="8">
        <text>a ribonucleoside 5'-triphosphate + 2 H2O = a ribonucleoside 5'-phosphate + 2 phosphate + 2 H(+)</text>
        <dbReference type="Rhea" id="RHEA:36795"/>
        <dbReference type="ChEBI" id="CHEBI:15377"/>
        <dbReference type="ChEBI" id="CHEBI:15378"/>
        <dbReference type="ChEBI" id="CHEBI:43474"/>
        <dbReference type="ChEBI" id="CHEBI:58043"/>
        <dbReference type="ChEBI" id="CHEBI:61557"/>
        <dbReference type="EC" id="3.6.1.5"/>
    </reaction>
</comment>
<dbReference type="AlphaFoldDB" id="A0AAU9RF69"/>
<name>A0AAU9RF69_THLAR</name>
<sequence length="473" mass="51767">MNSEMEDDPLMVQILPDHQTSPSPTYTLTKPKPTKSIFLVTLAAFVSVAMTLGLFFVFCSIPFSVLNWTCPFRYSVVIDAGSSGTRAHVFRYRTESGKPVYDFGPENYASLKLSPGLSSYADKPDGASVSVAKLVEFAKGRVPSGMLKKSDVRLMATAGMRLLDVSVQEKILQVTRGVLRSSGFNFRDEWASVISGSDEGVYAWVVANYARGSLGGDPLQTTGTVELGGASAQVTFVSSETLPPGFSRKITYGGVAYNLYTHSFLHYGQDEAEEDLLESLRKSGEGIVADPCTPKGYSYNFDKNSSRLSASVQAAGDFSKCRSLTTAMLQKGTESCAYNHCSIGSTFTPHLQGRFLATENFYYTAKLFKLEEKGWLSKLVSAGKSFCGEEWSKLKEKYPTTKEKYLHGYCFSSAYTISMLHDSLGFALDDERIEYADKAGEKGIPLNWALGAFILNTATATSDHIAKSRKMLV</sequence>
<feature type="active site" description="Proton acceptor" evidence="9">
    <location>
        <position position="199"/>
    </location>
</feature>
<reference evidence="12 13" key="1">
    <citation type="submission" date="2022-03" db="EMBL/GenBank/DDBJ databases">
        <authorList>
            <person name="Nunn A."/>
            <person name="Chopra R."/>
            <person name="Nunn A."/>
            <person name="Contreras Garrido A."/>
        </authorList>
    </citation>
    <scope>NUCLEOTIDE SEQUENCE [LARGE SCALE GENOMIC DNA]</scope>
</reference>
<evidence type="ECO:0000256" key="3">
    <source>
        <dbReference type="ARBA" id="ARBA00022801"/>
    </source>
</evidence>
<gene>
    <name evidence="12" type="ORF">TAV2_LOCUS1966</name>
</gene>
<dbReference type="GO" id="GO:0017110">
    <property type="term" value="F:nucleoside diphosphate phosphatase activity"/>
    <property type="evidence" value="ECO:0007669"/>
    <property type="project" value="TreeGrafter"/>
</dbReference>
<comment type="similarity">
    <text evidence="1">Belongs to the GDA1/CD39 NTPase family.</text>
</comment>
<dbReference type="GO" id="GO:0016020">
    <property type="term" value="C:membrane"/>
    <property type="evidence" value="ECO:0007669"/>
    <property type="project" value="TreeGrafter"/>
</dbReference>
<dbReference type="PANTHER" id="PTHR11782">
    <property type="entry name" value="ADENOSINE/GUANOSINE DIPHOSPHATASE"/>
    <property type="match status" value="1"/>
</dbReference>
<dbReference type="InterPro" id="IPR000407">
    <property type="entry name" value="GDA1_CD39_NTPase"/>
</dbReference>
<organism evidence="12 13">
    <name type="scientific">Thlaspi arvense</name>
    <name type="common">Field penny-cress</name>
    <dbReference type="NCBI Taxonomy" id="13288"/>
    <lineage>
        <taxon>Eukaryota</taxon>
        <taxon>Viridiplantae</taxon>
        <taxon>Streptophyta</taxon>
        <taxon>Embryophyta</taxon>
        <taxon>Tracheophyta</taxon>
        <taxon>Spermatophyta</taxon>
        <taxon>Magnoliopsida</taxon>
        <taxon>eudicotyledons</taxon>
        <taxon>Gunneridae</taxon>
        <taxon>Pentapetalae</taxon>
        <taxon>rosids</taxon>
        <taxon>malvids</taxon>
        <taxon>Brassicales</taxon>
        <taxon>Brassicaceae</taxon>
        <taxon>Thlaspideae</taxon>
        <taxon>Thlaspi</taxon>
    </lineage>
</organism>
<keyword evidence="11" id="KW-0812">Transmembrane</keyword>
<keyword evidence="11" id="KW-1133">Transmembrane helix</keyword>
<dbReference type="EMBL" id="OU466857">
    <property type="protein sequence ID" value="CAH2037774.1"/>
    <property type="molecule type" value="Genomic_DNA"/>
</dbReference>
<feature type="transmembrane region" description="Helical" evidence="11">
    <location>
        <begin position="37"/>
        <end position="63"/>
    </location>
</feature>
<evidence type="ECO:0000256" key="5">
    <source>
        <dbReference type="ARBA" id="ARBA00031370"/>
    </source>
</evidence>
<dbReference type="Proteomes" id="UP000836841">
    <property type="component" value="Chromosome 1"/>
</dbReference>
<evidence type="ECO:0000256" key="7">
    <source>
        <dbReference type="ARBA" id="ARBA00032306"/>
    </source>
</evidence>
<dbReference type="Pfam" id="PF01150">
    <property type="entry name" value="GDA1_CD39"/>
    <property type="match status" value="1"/>
</dbReference>
<evidence type="ECO:0000256" key="4">
    <source>
        <dbReference type="ARBA" id="ARBA00030084"/>
    </source>
</evidence>
<evidence type="ECO:0000313" key="13">
    <source>
        <dbReference type="Proteomes" id="UP000836841"/>
    </source>
</evidence>
<dbReference type="GO" id="GO:0005524">
    <property type="term" value="F:ATP binding"/>
    <property type="evidence" value="ECO:0007669"/>
    <property type="project" value="UniProtKB-KW"/>
</dbReference>
<keyword evidence="10" id="KW-0547">Nucleotide-binding</keyword>
<keyword evidence="13" id="KW-1185">Reference proteome</keyword>
<accession>A0AAU9RF69</accession>
<protein>
    <recommendedName>
        <fullName evidence="2">apyrase</fullName>
        <ecNumber evidence="2">3.6.1.5</ecNumber>
    </recommendedName>
    <alternativeName>
        <fullName evidence="6">ATP-diphosphatase</fullName>
    </alternativeName>
    <alternativeName>
        <fullName evidence="7">ATP-diphosphohydrolase</fullName>
    </alternativeName>
    <alternativeName>
        <fullName evidence="4">Adenosine diphosphatase</fullName>
    </alternativeName>
    <alternativeName>
        <fullName evidence="5">NTPDase</fullName>
    </alternativeName>
</protein>
<evidence type="ECO:0000256" key="9">
    <source>
        <dbReference type="PIRSR" id="PIRSR600407-1"/>
    </source>
</evidence>
<keyword evidence="3" id="KW-0378">Hydrolase</keyword>
<dbReference type="EC" id="3.6.1.5" evidence="2"/>
<evidence type="ECO:0000256" key="10">
    <source>
        <dbReference type="PIRSR" id="PIRSR600407-2"/>
    </source>
</evidence>
<evidence type="ECO:0000256" key="2">
    <source>
        <dbReference type="ARBA" id="ARBA00012148"/>
    </source>
</evidence>
<evidence type="ECO:0000256" key="1">
    <source>
        <dbReference type="ARBA" id="ARBA00009283"/>
    </source>
</evidence>